<evidence type="ECO:0000313" key="4">
    <source>
        <dbReference type="EMBL" id="TMQ57846.1"/>
    </source>
</evidence>
<dbReference type="InterPro" id="IPR011990">
    <property type="entry name" value="TPR-like_helical_dom_sf"/>
</dbReference>
<keyword evidence="2 3" id="KW-0802">TPR repeat</keyword>
<feature type="repeat" description="TPR" evidence="3">
    <location>
        <begin position="217"/>
        <end position="250"/>
    </location>
</feature>
<protein>
    <submittedName>
        <fullName evidence="4">Tetratricopeptide repeat protein</fullName>
    </submittedName>
</protein>
<dbReference type="Pfam" id="PF13432">
    <property type="entry name" value="TPR_16"/>
    <property type="match status" value="1"/>
</dbReference>
<evidence type="ECO:0000256" key="3">
    <source>
        <dbReference type="PROSITE-ProRule" id="PRU00339"/>
    </source>
</evidence>
<dbReference type="Proteomes" id="UP000317716">
    <property type="component" value="Unassembled WGS sequence"/>
</dbReference>
<reference evidence="4 5" key="1">
    <citation type="journal article" date="2019" name="Nat. Microbiol.">
        <title>Mediterranean grassland soil C-N compound turnover is dependent on rainfall and depth, and is mediated by genomically divergent microorganisms.</title>
        <authorList>
            <person name="Diamond S."/>
            <person name="Andeer P.F."/>
            <person name="Li Z."/>
            <person name="Crits-Christoph A."/>
            <person name="Burstein D."/>
            <person name="Anantharaman K."/>
            <person name="Lane K.R."/>
            <person name="Thomas B.C."/>
            <person name="Pan C."/>
            <person name="Northen T.R."/>
            <person name="Banfield J.F."/>
        </authorList>
    </citation>
    <scope>NUCLEOTIDE SEQUENCE [LARGE SCALE GENOMIC DNA]</scope>
    <source>
        <strain evidence="4">WS_2</strain>
    </source>
</reference>
<comment type="caution">
    <text evidence="4">The sequence shown here is derived from an EMBL/GenBank/DDBJ whole genome shotgun (WGS) entry which is preliminary data.</text>
</comment>
<evidence type="ECO:0000313" key="5">
    <source>
        <dbReference type="Proteomes" id="UP000317716"/>
    </source>
</evidence>
<dbReference type="PANTHER" id="PTHR44858">
    <property type="entry name" value="TETRATRICOPEPTIDE REPEAT PROTEIN 6"/>
    <property type="match status" value="1"/>
</dbReference>
<dbReference type="InterPro" id="IPR019734">
    <property type="entry name" value="TPR_rpt"/>
</dbReference>
<accession>A0A538T2I3</accession>
<dbReference type="PROSITE" id="PS50005">
    <property type="entry name" value="TPR"/>
    <property type="match status" value="2"/>
</dbReference>
<dbReference type="Gene3D" id="1.25.40.10">
    <property type="entry name" value="Tetratricopeptide repeat domain"/>
    <property type="match status" value="2"/>
</dbReference>
<dbReference type="InterPro" id="IPR050498">
    <property type="entry name" value="Ycf3"/>
</dbReference>
<sequence>MSPRPAEAPRNRFESALRLAREGRFADAMASVGHEGFGSGTDGEAAAAALAEVARIAQASGQLETAAAALGRALELRPAHADLHYRRACVLLLLKRGGEAREALDRALEINPRYVAARIERAQLDAREGFLGEALEALRELSREAPLDESEDFLSGLKQLDRGEWDDAHAHFGRALESPTDGLRQRLARSDSLLKDEDFARATTELHQAIGEHPAYPDLHARLGRIELAQGHWDDAAASFGRALELNPAFHDARVGLAAALEALEMRTQAMEQLALVLERDPAHGEARDLHVRWTAAQARPAGETRAKTRK</sequence>
<feature type="repeat" description="TPR" evidence="3">
    <location>
        <begin position="47"/>
        <end position="80"/>
    </location>
</feature>
<dbReference type="PANTHER" id="PTHR44858:SF18">
    <property type="entry name" value="TETRATRICOPEPTIDE REPEAT (TPR) PROTEIN"/>
    <property type="match status" value="1"/>
</dbReference>
<name>A0A538T2I3_UNCEI</name>
<evidence type="ECO:0000256" key="1">
    <source>
        <dbReference type="ARBA" id="ARBA00022737"/>
    </source>
</evidence>
<dbReference type="SMART" id="SM00028">
    <property type="entry name" value="TPR"/>
    <property type="match status" value="4"/>
</dbReference>
<proteinExistence type="predicted"/>
<keyword evidence="1" id="KW-0677">Repeat</keyword>
<gene>
    <name evidence="4" type="ORF">E6K72_03250</name>
</gene>
<dbReference type="EMBL" id="VBOS01000102">
    <property type="protein sequence ID" value="TMQ57846.1"/>
    <property type="molecule type" value="Genomic_DNA"/>
</dbReference>
<dbReference type="Pfam" id="PF14559">
    <property type="entry name" value="TPR_19"/>
    <property type="match status" value="1"/>
</dbReference>
<dbReference type="SUPFAM" id="SSF48452">
    <property type="entry name" value="TPR-like"/>
    <property type="match status" value="1"/>
</dbReference>
<organism evidence="4 5">
    <name type="scientific">Eiseniibacteriota bacterium</name>
    <dbReference type="NCBI Taxonomy" id="2212470"/>
    <lineage>
        <taxon>Bacteria</taxon>
        <taxon>Candidatus Eiseniibacteriota</taxon>
    </lineage>
</organism>
<dbReference type="AlphaFoldDB" id="A0A538T2I3"/>
<evidence type="ECO:0000256" key="2">
    <source>
        <dbReference type="ARBA" id="ARBA00022803"/>
    </source>
</evidence>